<proteinExistence type="predicted"/>
<name>A0A1X6NK33_PORUM</name>
<feature type="compositionally biased region" description="Pro residues" evidence="1">
    <location>
        <begin position="70"/>
        <end position="105"/>
    </location>
</feature>
<feature type="compositionally biased region" description="Low complexity" evidence="1">
    <location>
        <begin position="153"/>
        <end position="166"/>
    </location>
</feature>
<feature type="compositionally biased region" description="Low complexity" evidence="1">
    <location>
        <begin position="232"/>
        <end position="243"/>
    </location>
</feature>
<evidence type="ECO:0000256" key="1">
    <source>
        <dbReference type="SAM" id="MobiDB-lite"/>
    </source>
</evidence>
<gene>
    <name evidence="2" type="ORF">BU14_2043s0001</name>
</gene>
<dbReference type="Proteomes" id="UP000218209">
    <property type="component" value="Unassembled WGS sequence"/>
</dbReference>
<feature type="region of interest" description="Disordered" evidence="1">
    <location>
        <begin position="1"/>
        <end position="266"/>
    </location>
</feature>
<reference evidence="2 3" key="1">
    <citation type="submission" date="2017-03" db="EMBL/GenBank/DDBJ databases">
        <title>WGS assembly of Porphyra umbilicalis.</title>
        <authorList>
            <person name="Brawley S.H."/>
            <person name="Blouin N.A."/>
            <person name="Ficko-Blean E."/>
            <person name="Wheeler G.L."/>
            <person name="Lohr M."/>
            <person name="Goodson H.V."/>
            <person name="Jenkins J.W."/>
            <person name="Blaby-Haas C.E."/>
            <person name="Helliwell K.E."/>
            <person name="Chan C."/>
            <person name="Marriage T."/>
            <person name="Bhattacharya D."/>
            <person name="Klein A.S."/>
            <person name="Badis Y."/>
            <person name="Brodie J."/>
            <person name="Cao Y."/>
            <person name="Collen J."/>
            <person name="Dittami S.M."/>
            <person name="Gachon C.M."/>
            <person name="Green B.R."/>
            <person name="Karpowicz S."/>
            <person name="Kim J.W."/>
            <person name="Kudahl U."/>
            <person name="Lin S."/>
            <person name="Michel G."/>
            <person name="Mittag M."/>
            <person name="Olson B.J."/>
            <person name="Pangilinan J."/>
            <person name="Peng Y."/>
            <person name="Qiu H."/>
            <person name="Shu S."/>
            <person name="Singer J.T."/>
            <person name="Smith A.G."/>
            <person name="Sprecher B.N."/>
            <person name="Wagner V."/>
            <person name="Wang W."/>
            <person name="Wang Z.-Y."/>
            <person name="Yan J."/>
            <person name="Yarish C."/>
            <person name="Zoeuner-Riek S."/>
            <person name="Zhuang Y."/>
            <person name="Zou Y."/>
            <person name="Lindquist E.A."/>
            <person name="Grimwood J."/>
            <person name="Barry K."/>
            <person name="Rokhsar D.S."/>
            <person name="Schmutz J."/>
            <person name="Stiller J.W."/>
            <person name="Grossman A.R."/>
            <person name="Prochnik S.E."/>
        </authorList>
    </citation>
    <scope>NUCLEOTIDE SEQUENCE [LARGE SCALE GENOMIC DNA]</scope>
    <source>
        <strain evidence="2">4086291</strain>
    </source>
</reference>
<keyword evidence="3" id="KW-1185">Reference proteome</keyword>
<feature type="compositionally biased region" description="Polar residues" evidence="1">
    <location>
        <begin position="57"/>
        <end position="68"/>
    </location>
</feature>
<feature type="region of interest" description="Disordered" evidence="1">
    <location>
        <begin position="413"/>
        <end position="453"/>
    </location>
</feature>
<protein>
    <submittedName>
        <fullName evidence="2">Uncharacterized protein</fullName>
    </submittedName>
</protein>
<feature type="compositionally biased region" description="Pro residues" evidence="1">
    <location>
        <begin position="435"/>
        <end position="447"/>
    </location>
</feature>
<feature type="compositionally biased region" description="Gly residues" evidence="1">
    <location>
        <begin position="413"/>
        <end position="427"/>
    </location>
</feature>
<accession>A0A1X6NK33</accession>
<dbReference type="EMBL" id="KV919919">
    <property type="protein sequence ID" value="OSX68958.1"/>
    <property type="molecule type" value="Genomic_DNA"/>
</dbReference>
<feature type="region of interest" description="Disordered" evidence="1">
    <location>
        <begin position="362"/>
        <end position="395"/>
    </location>
</feature>
<feature type="compositionally biased region" description="Polar residues" evidence="1">
    <location>
        <begin position="191"/>
        <end position="212"/>
    </location>
</feature>
<feature type="region of interest" description="Disordered" evidence="1">
    <location>
        <begin position="470"/>
        <end position="507"/>
    </location>
</feature>
<organism evidence="2 3">
    <name type="scientific">Porphyra umbilicalis</name>
    <name type="common">Purple laver</name>
    <name type="synonym">Red alga</name>
    <dbReference type="NCBI Taxonomy" id="2786"/>
    <lineage>
        <taxon>Eukaryota</taxon>
        <taxon>Rhodophyta</taxon>
        <taxon>Bangiophyceae</taxon>
        <taxon>Bangiales</taxon>
        <taxon>Bangiaceae</taxon>
        <taxon>Porphyra</taxon>
    </lineage>
</organism>
<feature type="compositionally biased region" description="Low complexity" evidence="1">
    <location>
        <begin position="31"/>
        <end position="56"/>
    </location>
</feature>
<dbReference type="AlphaFoldDB" id="A0A1X6NK33"/>
<sequence>MRPRSPGDAGRPSMFITPSMASASASERALPGGSSTSPSAPSSSESVGESDSASASVPSNTMAGTSASHPEPPWTRPSEPPRGSPPPRAPASRPRPPLRPSPGAPPGAGRRLPSVGRGCAIHRVAGRELDAKVPRAASASAPGVTGEPHGPPRAARAASSTRSCTRNVADTIGRTSSTATRAVRYGMRSVSAVSSGSPTQVVIGTPLGTSHPNADGRLSTMSIRDRSRPRTPRSLTRPSPTGTHDSRQRRAVKSPPGSSRSTTTSAYARWAAVKRTNSYSGAMAARNACAPGRTRTYTFMVVGGGGGAATTATPRPPPVPTAAPLTAAPLPPTGTYTHVEEMGEPSAWNPRGGCNAECTSVSSRSNTSVGRWRPPATAAGGGSARGGAERDHGAGGGGNDAINVYASATCASVGGGAAAAPGTGAGAARGRPRRQTPPAPPVPPPPARTDRVTEVGAGRGGRLAAHAAVARRSVPAEMPVSGSSAPAGGECSPTTDAGKGGGCGATSGEAIMVRCGR</sequence>
<evidence type="ECO:0000313" key="2">
    <source>
        <dbReference type="EMBL" id="OSX68958.1"/>
    </source>
</evidence>
<evidence type="ECO:0000313" key="3">
    <source>
        <dbReference type="Proteomes" id="UP000218209"/>
    </source>
</evidence>